<dbReference type="Pfam" id="PF25821">
    <property type="entry name" value="DUF7950"/>
    <property type="match status" value="1"/>
</dbReference>
<organism evidence="2 3">
    <name type="scientific">Deinandra increscens subsp. villosa</name>
    <dbReference type="NCBI Taxonomy" id="3103831"/>
    <lineage>
        <taxon>Eukaryota</taxon>
        <taxon>Viridiplantae</taxon>
        <taxon>Streptophyta</taxon>
        <taxon>Embryophyta</taxon>
        <taxon>Tracheophyta</taxon>
        <taxon>Spermatophyta</taxon>
        <taxon>Magnoliopsida</taxon>
        <taxon>eudicotyledons</taxon>
        <taxon>Gunneridae</taxon>
        <taxon>Pentapetalae</taxon>
        <taxon>asterids</taxon>
        <taxon>campanulids</taxon>
        <taxon>Asterales</taxon>
        <taxon>Asteraceae</taxon>
        <taxon>Asteroideae</taxon>
        <taxon>Heliantheae alliance</taxon>
        <taxon>Madieae</taxon>
        <taxon>Madiinae</taxon>
        <taxon>Deinandra</taxon>
    </lineage>
</organism>
<sequence>MAGGKRRVENGCVIRRDPEEKMTMSQIMLRFRPIAPRPVTAVAVESSICTVPLKEARVKRKYVRIKKKKKMAEACNLKNLEMLEVNSNAGEFFVTDPVRRVPEWISFDVSGSGSSRINRIVGKLITPAPPSAGLHDVDLAVTVTRGEFVESWITMESVTGTTCEDGSLLGNRTDDKIRKDLETDSCPGFISDGCDRVEWVNHAYRRMVDPNRVGGAPLPEVLVWLGVKLEKSAFEYWPAFSCRVRVVFRLSSEKKMQVMTVPCDVWKMDSGGYAWRLDVKAALSLGRFN</sequence>
<dbReference type="PANTHER" id="PTHR33595">
    <property type="entry name" value="VON WILLEBRAND FACTOR A DOMAIN PROTEIN"/>
    <property type="match status" value="1"/>
</dbReference>
<dbReference type="InterPro" id="IPR057710">
    <property type="entry name" value="DUF7950"/>
</dbReference>
<evidence type="ECO:0000313" key="2">
    <source>
        <dbReference type="EMBL" id="KAK9064732.1"/>
    </source>
</evidence>
<gene>
    <name evidence="2" type="ORF">SSX86_016114</name>
</gene>
<dbReference type="EMBL" id="JBCNJP010000017">
    <property type="protein sequence ID" value="KAK9064732.1"/>
    <property type="molecule type" value="Genomic_DNA"/>
</dbReference>
<comment type="caution">
    <text evidence="2">The sequence shown here is derived from an EMBL/GenBank/DDBJ whole genome shotgun (WGS) entry which is preliminary data.</text>
</comment>
<name>A0AAP0D245_9ASTR</name>
<dbReference type="Proteomes" id="UP001408789">
    <property type="component" value="Unassembled WGS sequence"/>
</dbReference>
<reference evidence="2 3" key="1">
    <citation type="submission" date="2024-04" db="EMBL/GenBank/DDBJ databases">
        <title>The reference genome of an endangered Asteraceae, Deinandra increscens subsp. villosa, native to the Central Coast of California.</title>
        <authorList>
            <person name="Guilliams M."/>
            <person name="Hasenstab-Lehman K."/>
            <person name="Meyer R."/>
            <person name="Mcevoy S."/>
        </authorList>
    </citation>
    <scope>NUCLEOTIDE SEQUENCE [LARGE SCALE GENOMIC DNA]</scope>
    <source>
        <tissue evidence="2">Leaf</tissue>
    </source>
</reference>
<keyword evidence="3" id="KW-1185">Reference proteome</keyword>
<feature type="domain" description="DUF7950" evidence="1">
    <location>
        <begin position="149"/>
        <end position="284"/>
    </location>
</feature>
<dbReference type="AlphaFoldDB" id="A0AAP0D245"/>
<protein>
    <recommendedName>
        <fullName evidence="1">DUF7950 domain-containing protein</fullName>
    </recommendedName>
</protein>
<proteinExistence type="predicted"/>
<dbReference type="PANTHER" id="PTHR33595:SF29">
    <property type="match status" value="1"/>
</dbReference>
<accession>A0AAP0D245</accession>
<evidence type="ECO:0000313" key="3">
    <source>
        <dbReference type="Proteomes" id="UP001408789"/>
    </source>
</evidence>
<evidence type="ECO:0000259" key="1">
    <source>
        <dbReference type="Pfam" id="PF25821"/>
    </source>
</evidence>